<dbReference type="SUPFAM" id="SSF48452">
    <property type="entry name" value="TPR-like"/>
    <property type="match status" value="1"/>
</dbReference>
<dbReference type="InterPro" id="IPR011990">
    <property type="entry name" value="TPR-like_helical_dom_sf"/>
</dbReference>
<sequence>FCVAQTMTSSSQCVVCSGPVDDRCRRCRQCGQQACLTCAKTEWAWAMSNHTAVHSCRRCQSTPSPAQESAGATRTTRTPSLQRLLERGDQELATGNPDTALALYELVLSEDDSQSPDRERLITKLQRAMIAREEQTKELRMIVNEREEYRDAFQELAQGMERTAQAAYKDGEFGIALDIYRILLDLRPEDENICSWLTLIKVEKMHQEERQGRDQPDIRAIPLDLPTHFRKALTKVLNAAEDAVDTGRDDLAMQLYDVALIMDPTDHQLRAQQQKIDSRRIKNLEPAEPSPFRLIKKALCQ</sequence>
<feature type="coiled-coil region" evidence="1">
    <location>
        <begin position="118"/>
        <end position="152"/>
    </location>
</feature>
<organism evidence="2">
    <name type="scientific">Spongospora subterranea</name>
    <dbReference type="NCBI Taxonomy" id="70186"/>
    <lineage>
        <taxon>Eukaryota</taxon>
        <taxon>Sar</taxon>
        <taxon>Rhizaria</taxon>
        <taxon>Endomyxa</taxon>
        <taxon>Phytomyxea</taxon>
        <taxon>Plasmodiophorida</taxon>
        <taxon>Plasmodiophoridae</taxon>
        <taxon>Spongospora</taxon>
    </lineage>
</organism>
<feature type="non-terminal residue" evidence="2">
    <location>
        <position position="1"/>
    </location>
</feature>
<reference evidence="2" key="1">
    <citation type="submission" date="2015-04" db="EMBL/GenBank/DDBJ databases">
        <title>The genome sequence of the plant pathogenic Rhizarian Plasmodiophora brassicae reveals insights in its biotrophic life cycle and the origin of chitin synthesis.</title>
        <authorList>
            <person name="Schwelm A."/>
            <person name="Fogelqvist J."/>
            <person name="Knaust A."/>
            <person name="Julke S."/>
            <person name="Lilja T."/>
            <person name="Dhandapani V."/>
            <person name="Bonilla-Rosso G."/>
            <person name="Karlsson M."/>
            <person name="Shevchenko A."/>
            <person name="Choi S.R."/>
            <person name="Kim H.G."/>
            <person name="Park J.Y."/>
            <person name="Lim Y.P."/>
            <person name="Ludwig-Muller J."/>
            <person name="Dixelius C."/>
        </authorList>
    </citation>
    <scope>NUCLEOTIDE SEQUENCE</scope>
    <source>
        <tissue evidence="2">Potato root galls</tissue>
    </source>
</reference>
<dbReference type="AlphaFoldDB" id="A0A0H5QGY1"/>
<name>A0A0H5QGY1_9EUKA</name>
<protein>
    <submittedName>
        <fullName evidence="2">Uncharacterized protein</fullName>
    </submittedName>
</protein>
<evidence type="ECO:0000313" key="2">
    <source>
        <dbReference type="EMBL" id="CRZ00586.1"/>
    </source>
</evidence>
<proteinExistence type="predicted"/>
<keyword evidence="1" id="KW-0175">Coiled coil</keyword>
<dbReference type="Gene3D" id="1.25.40.10">
    <property type="entry name" value="Tetratricopeptide repeat domain"/>
    <property type="match status" value="1"/>
</dbReference>
<dbReference type="EMBL" id="HACM01000144">
    <property type="protein sequence ID" value="CRZ00586.1"/>
    <property type="molecule type" value="Transcribed_RNA"/>
</dbReference>
<accession>A0A0H5QGY1</accession>
<feature type="non-terminal residue" evidence="2">
    <location>
        <position position="301"/>
    </location>
</feature>
<evidence type="ECO:0000256" key="1">
    <source>
        <dbReference type="SAM" id="Coils"/>
    </source>
</evidence>